<keyword evidence="3" id="KW-1185">Reference proteome</keyword>
<keyword evidence="1" id="KW-0812">Transmembrane</keyword>
<dbReference type="EMBL" id="FONW01000012">
    <property type="protein sequence ID" value="SFF67069.1"/>
    <property type="molecule type" value="Genomic_DNA"/>
</dbReference>
<protein>
    <submittedName>
        <fullName evidence="2">Uncharacterized protein</fullName>
    </submittedName>
</protein>
<accession>A0A1I2KL94</accession>
<keyword evidence="1" id="KW-0472">Membrane</keyword>
<evidence type="ECO:0000313" key="3">
    <source>
        <dbReference type="Proteomes" id="UP000198964"/>
    </source>
</evidence>
<evidence type="ECO:0000256" key="1">
    <source>
        <dbReference type="SAM" id="Phobius"/>
    </source>
</evidence>
<reference evidence="2 3" key="1">
    <citation type="submission" date="2016-10" db="EMBL/GenBank/DDBJ databases">
        <authorList>
            <person name="de Groot N.N."/>
        </authorList>
    </citation>
    <scope>NUCLEOTIDE SEQUENCE [LARGE SCALE GENOMIC DNA]</scope>
    <source>
        <strain evidence="2 3">CGMCC 1.9156</strain>
    </source>
</reference>
<dbReference type="RefSeq" id="WP_093921216.1">
    <property type="nucleotide sequence ID" value="NZ_FONW01000012.1"/>
</dbReference>
<feature type="transmembrane region" description="Helical" evidence="1">
    <location>
        <begin position="21"/>
        <end position="40"/>
    </location>
</feature>
<dbReference type="STRING" id="655355.SAMN05216283_11275"/>
<name>A0A1I2KL94_9BACT</name>
<feature type="transmembrane region" description="Helical" evidence="1">
    <location>
        <begin position="60"/>
        <end position="82"/>
    </location>
</feature>
<sequence>MENQHCSRHEHKREKNSSGSFLGVILIIVGVLWVLKEIGWHIGLPGWHTIREATSSLMNIFHFGALSVTWPIILLLAGVLLIAGRRLVGLLLILFAVFFILPHFIIPGILAIIFFPVLLVVLGIILISKIL</sequence>
<organism evidence="2 3">
    <name type="scientific">Sunxiuqinia elliptica</name>
    <dbReference type="NCBI Taxonomy" id="655355"/>
    <lineage>
        <taxon>Bacteria</taxon>
        <taxon>Pseudomonadati</taxon>
        <taxon>Bacteroidota</taxon>
        <taxon>Bacteroidia</taxon>
        <taxon>Marinilabiliales</taxon>
        <taxon>Prolixibacteraceae</taxon>
        <taxon>Sunxiuqinia</taxon>
    </lineage>
</organism>
<feature type="transmembrane region" description="Helical" evidence="1">
    <location>
        <begin position="87"/>
        <end position="105"/>
    </location>
</feature>
<dbReference type="AlphaFoldDB" id="A0A1I2KL94"/>
<proteinExistence type="predicted"/>
<feature type="transmembrane region" description="Helical" evidence="1">
    <location>
        <begin position="111"/>
        <end position="128"/>
    </location>
</feature>
<gene>
    <name evidence="2" type="ORF">SAMN05216283_11275</name>
</gene>
<evidence type="ECO:0000313" key="2">
    <source>
        <dbReference type="EMBL" id="SFF67069.1"/>
    </source>
</evidence>
<keyword evidence="1" id="KW-1133">Transmembrane helix</keyword>
<dbReference type="Proteomes" id="UP000198964">
    <property type="component" value="Unassembled WGS sequence"/>
</dbReference>